<dbReference type="SUPFAM" id="SSF52047">
    <property type="entry name" value="RNI-like"/>
    <property type="match status" value="1"/>
</dbReference>
<comment type="caution">
    <text evidence="2">The sequence shown here is derived from an EMBL/GenBank/DDBJ whole genome shotgun (WGS) entry which is preliminary data.</text>
</comment>
<feature type="compositionally biased region" description="Polar residues" evidence="1">
    <location>
        <begin position="866"/>
        <end position="875"/>
    </location>
</feature>
<feature type="region of interest" description="Disordered" evidence="1">
    <location>
        <begin position="181"/>
        <end position="201"/>
    </location>
</feature>
<feature type="compositionally biased region" description="Basic and acidic residues" evidence="1">
    <location>
        <begin position="89"/>
        <end position="98"/>
    </location>
</feature>
<evidence type="ECO:0000256" key="1">
    <source>
        <dbReference type="SAM" id="MobiDB-lite"/>
    </source>
</evidence>
<organism evidence="2 3">
    <name type="scientific">Tuber borchii</name>
    <name type="common">White truffle</name>
    <dbReference type="NCBI Taxonomy" id="42251"/>
    <lineage>
        <taxon>Eukaryota</taxon>
        <taxon>Fungi</taxon>
        <taxon>Dikarya</taxon>
        <taxon>Ascomycota</taxon>
        <taxon>Pezizomycotina</taxon>
        <taxon>Pezizomycetes</taxon>
        <taxon>Pezizales</taxon>
        <taxon>Tuberaceae</taxon>
        <taxon>Tuber</taxon>
    </lineage>
</organism>
<reference evidence="2 3" key="1">
    <citation type="submission" date="2017-04" db="EMBL/GenBank/DDBJ databases">
        <title>Draft genome sequence of Tuber borchii Vittad., a whitish edible truffle.</title>
        <authorList>
            <consortium name="DOE Joint Genome Institute"/>
            <person name="Murat C."/>
            <person name="Kuo A."/>
            <person name="Barry K.W."/>
            <person name="Clum A."/>
            <person name="Dockter R.B."/>
            <person name="Fauchery L."/>
            <person name="Iotti M."/>
            <person name="Kohler A."/>
            <person name="Labutti K."/>
            <person name="Lindquist E.A."/>
            <person name="Lipzen A."/>
            <person name="Ohm R.A."/>
            <person name="Wang M."/>
            <person name="Grigoriev I.V."/>
            <person name="Zambonelli A."/>
            <person name="Martin F.M."/>
        </authorList>
    </citation>
    <scope>NUCLEOTIDE SEQUENCE [LARGE SCALE GENOMIC DNA]</scope>
    <source>
        <strain evidence="2 3">Tbo3840</strain>
    </source>
</reference>
<protein>
    <recommendedName>
        <fullName evidence="4">F-box domain-containing protein</fullName>
    </recommendedName>
</protein>
<accession>A0A2T6ZRS8</accession>
<feature type="region of interest" description="Disordered" evidence="1">
    <location>
        <begin position="509"/>
        <end position="537"/>
    </location>
</feature>
<feature type="compositionally biased region" description="Basic and acidic residues" evidence="1">
    <location>
        <begin position="691"/>
        <end position="700"/>
    </location>
</feature>
<name>A0A2T6ZRS8_TUBBO</name>
<feature type="compositionally biased region" description="Basic and acidic residues" evidence="1">
    <location>
        <begin position="341"/>
        <end position="350"/>
    </location>
</feature>
<dbReference type="Proteomes" id="UP000244722">
    <property type="component" value="Unassembled WGS sequence"/>
</dbReference>
<feature type="compositionally biased region" description="Basic residues" evidence="1">
    <location>
        <begin position="849"/>
        <end position="859"/>
    </location>
</feature>
<feature type="compositionally biased region" description="Basic and acidic residues" evidence="1">
    <location>
        <begin position="520"/>
        <end position="534"/>
    </location>
</feature>
<keyword evidence="3" id="KW-1185">Reference proteome</keyword>
<dbReference type="InterPro" id="IPR032675">
    <property type="entry name" value="LRR_dom_sf"/>
</dbReference>
<feature type="region of interest" description="Disordered" evidence="1">
    <location>
        <begin position="687"/>
        <end position="723"/>
    </location>
</feature>
<feature type="region of interest" description="Disordered" evidence="1">
    <location>
        <begin position="765"/>
        <end position="912"/>
    </location>
</feature>
<feature type="region of interest" description="Disordered" evidence="1">
    <location>
        <begin position="1"/>
        <end position="108"/>
    </location>
</feature>
<dbReference type="EMBL" id="NESQ01000127">
    <property type="protein sequence ID" value="PUU78192.1"/>
    <property type="molecule type" value="Genomic_DNA"/>
</dbReference>
<proteinExistence type="predicted"/>
<evidence type="ECO:0000313" key="2">
    <source>
        <dbReference type="EMBL" id="PUU78192.1"/>
    </source>
</evidence>
<feature type="region of interest" description="Disordered" evidence="1">
    <location>
        <begin position="579"/>
        <end position="610"/>
    </location>
</feature>
<evidence type="ECO:0008006" key="4">
    <source>
        <dbReference type="Google" id="ProtNLM"/>
    </source>
</evidence>
<evidence type="ECO:0000313" key="3">
    <source>
        <dbReference type="Proteomes" id="UP000244722"/>
    </source>
</evidence>
<dbReference type="STRING" id="42251.A0A2T6ZRS8"/>
<feature type="compositionally biased region" description="Basic and acidic residues" evidence="1">
    <location>
        <begin position="794"/>
        <end position="810"/>
    </location>
</feature>
<dbReference type="OrthoDB" id="5345779at2759"/>
<sequence>MPKAHENDKASSIAKSKVVPNPPGGSSSGGGGSIAFHAKNSKRENSRGSHLAQERSTVVKGDDKAGAANAPRPLKLPVAYSDHVQNITHSKERDDWRNRRSLPTTHGARTVLREAKAELSQSGDDAGDNKNDGGVSLEILGPRASVDTPPQSFHPPQRKADVVAHTPNTTRIDNRARSISVEPPKTTCPQGNPKYANSSGGGCGFRSPKALIPPTAYHERVITNDSNHLIEASRTIGRGIEPKPPISGSLKEFLKTPRRNTKGGELFQISSSGARFPDWFARLYASDPDAIQDKYGHLGFLLQADPRGNFSKLRYTVDTHRSMFWQLDPVRLHGVDPEKIKPEASPKDKVTGGFAQKASGGVSTSSQGPSEWGLGDVSQNPHCRYNQIARTTSEYSVSTGGASPCPAEATPKEHGGSYPSKNQLSRNDRACAILEGRRGACSGNRYNDQFRAIPADVDRVSLGKKGGAFSDRSVINTAVPTRTLTGIDRAVTVGSLDLTTLKHKGLFSENNPTFHPNTRAPEHASSEFAQRSEESETLLEPVVKKPVTEVYIPYETLDVEGATILPSANNPAPSIISDPSSLISSLPDSPAPLLGEKRQSTGSGDEGSLAIRKTGDCIQAGGKSIKSNTSTTKECSARDITNYFGITVPPKPEKPLGPPVGSQMPCLTSQDEAKMALAVSLQKPGQFVAKGESDPQRSDPEAEEVLPWMNESDSGNETPSVLEWDWDKKSSQTGLTDDEWNVGVPLDQAIIESFDGAVENKTGRVFELPEDPGSPPNPRKQETRKRGCVKKYRAKESKEPPRTSEGKDCESPMPANNAGEPQASGNSVVKQPALEHRASKPPAPENKARKPPVSHHKVNKPPVPVNRTSESTMSKGANGKSAVSEGRNRNPPRSRNNGDAGESNSRRCSPRGCSGIKKLPEEVLHAIFSYAADGVLPEVQVKTKDLTYGCGFEAPSNFNKIRYKGLYSVLRTCRRWRTLGQEILCKYVNLSEWSNLELFARTVSQNQDVGALVRSLRISVRPFSPQASYQSYNNRDRNSRTVPVEQVDTLRFLPDMMQGCSLIHVMSIDMPNVVPAFNRLVSKQKFPNLREIRMKDGGERIATGERVWESIIRNTPELKKLVITQDQDLSLRNAPTLIKIPENIFHSEKASTFRLTQIHLTRSYEITDDILLLLCGKLSSLNDLLIIDCPLVTSRGIAQVLKKMPNQLTRLSFWIWVNHYGNISKREQEIGVDLCHALSKYGQSLQHMDIKMFLACHHLWQDGFRELKRCRIVPVHYHDCVEQKNIRSSDFFKNVLDEGRNAGKFPALTECRV</sequence>
<feature type="region of interest" description="Disordered" evidence="1">
    <location>
        <begin position="341"/>
        <end position="377"/>
    </location>
</feature>
<gene>
    <name evidence="2" type="ORF">B9Z19DRAFT_984070</name>
</gene>
<dbReference type="Gene3D" id="3.80.10.10">
    <property type="entry name" value="Ribonuclease Inhibitor"/>
    <property type="match status" value="1"/>
</dbReference>
<feature type="compositionally biased region" description="Polar residues" evidence="1">
    <location>
        <begin position="187"/>
        <end position="198"/>
    </location>
</feature>
<feature type="region of interest" description="Disordered" evidence="1">
    <location>
        <begin position="395"/>
        <end position="424"/>
    </location>
</feature>
<feature type="compositionally biased region" description="Low complexity" evidence="1">
    <location>
        <begin position="579"/>
        <end position="594"/>
    </location>
</feature>